<gene>
    <name evidence="2" type="ORF">RFI_18196</name>
</gene>
<dbReference type="EMBL" id="ASPP01014108">
    <property type="protein sequence ID" value="ETO19041.1"/>
    <property type="molecule type" value="Genomic_DNA"/>
</dbReference>
<dbReference type="Proteomes" id="UP000023152">
    <property type="component" value="Unassembled WGS sequence"/>
</dbReference>
<reference evidence="2 3" key="1">
    <citation type="journal article" date="2013" name="Curr. Biol.">
        <title>The Genome of the Foraminiferan Reticulomyxa filosa.</title>
        <authorList>
            <person name="Glockner G."/>
            <person name="Hulsmann N."/>
            <person name="Schleicher M."/>
            <person name="Noegel A.A."/>
            <person name="Eichinger L."/>
            <person name="Gallinger C."/>
            <person name="Pawlowski J."/>
            <person name="Sierra R."/>
            <person name="Euteneuer U."/>
            <person name="Pillet L."/>
            <person name="Moustafa A."/>
            <person name="Platzer M."/>
            <person name="Groth M."/>
            <person name="Szafranski K."/>
            <person name="Schliwa M."/>
        </authorList>
    </citation>
    <scope>NUCLEOTIDE SEQUENCE [LARGE SCALE GENOMIC DNA]</scope>
</reference>
<protein>
    <submittedName>
        <fullName evidence="2">Uncharacterized protein</fullName>
    </submittedName>
</protein>
<organism evidence="2 3">
    <name type="scientific">Reticulomyxa filosa</name>
    <dbReference type="NCBI Taxonomy" id="46433"/>
    <lineage>
        <taxon>Eukaryota</taxon>
        <taxon>Sar</taxon>
        <taxon>Rhizaria</taxon>
        <taxon>Retaria</taxon>
        <taxon>Foraminifera</taxon>
        <taxon>Monothalamids</taxon>
        <taxon>Reticulomyxidae</taxon>
        <taxon>Reticulomyxa</taxon>
    </lineage>
</organism>
<keyword evidence="3" id="KW-1185">Reference proteome</keyword>
<proteinExistence type="predicted"/>
<evidence type="ECO:0000256" key="1">
    <source>
        <dbReference type="SAM" id="Coils"/>
    </source>
</evidence>
<dbReference type="AlphaFoldDB" id="X6MZ05"/>
<name>X6MZ05_RETFI</name>
<evidence type="ECO:0000313" key="3">
    <source>
        <dbReference type="Proteomes" id="UP000023152"/>
    </source>
</evidence>
<sequence length="112" mass="12710">MEFGIKSSRDLVSKSEPDLDDLCKKCAIRMGFARAFRSAVQNLQRQDEKIAEEAMNASVKSLAESWEEKNKAIQISQEELKKEEMELNVQNALKTLLFGCSKCKTYSKSIVD</sequence>
<comment type="caution">
    <text evidence="2">The sequence shown here is derived from an EMBL/GenBank/DDBJ whole genome shotgun (WGS) entry which is preliminary data.</text>
</comment>
<evidence type="ECO:0000313" key="2">
    <source>
        <dbReference type="EMBL" id="ETO19041.1"/>
    </source>
</evidence>
<keyword evidence="1" id="KW-0175">Coiled coil</keyword>
<feature type="coiled-coil region" evidence="1">
    <location>
        <begin position="63"/>
        <end position="95"/>
    </location>
</feature>
<accession>X6MZ05</accession>